<dbReference type="InterPro" id="IPR023531">
    <property type="entry name" value="Preprot_translocase_SecG"/>
</dbReference>
<gene>
    <name evidence="14" type="primary">secG</name>
    <name evidence="16" type="ORF">DDW13_08655</name>
</gene>
<dbReference type="HAMAP" id="MF_00751">
    <property type="entry name" value="SecG"/>
    <property type="match status" value="1"/>
</dbReference>
<organism evidence="16 17">
    <name type="scientific">Acidianus hospitalis</name>
    <dbReference type="NCBI Taxonomy" id="563177"/>
    <lineage>
        <taxon>Archaea</taxon>
        <taxon>Thermoproteota</taxon>
        <taxon>Thermoprotei</taxon>
        <taxon>Sulfolobales</taxon>
        <taxon>Sulfolobaceae</taxon>
        <taxon>Acidianus</taxon>
    </lineage>
</organism>
<comment type="function">
    <text evidence="11 14">Involved in protein export. The function of the beta subunit is unknown, but it may be involved in stabilization of the trimeric complex.</text>
</comment>
<evidence type="ECO:0000256" key="13">
    <source>
        <dbReference type="ARBA" id="ARBA00031868"/>
    </source>
</evidence>
<keyword evidence="7 14" id="KW-0653">Protein transport</keyword>
<evidence type="ECO:0000256" key="4">
    <source>
        <dbReference type="ARBA" id="ARBA00022448"/>
    </source>
</evidence>
<evidence type="ECO:0000256" key="9">
    <source>
        <dbReference type="ARBA" id="ARBA00023010"/>
    </source>
</evidence>
<dbReference type="NCBIfam" id="NF002318">
    <property type="entry name" value="PRK01253.1"/>
    <property type="match status" value="1"/>
</dbReference>
<dbReference type="AlphaFoldDB" id="A0A2T9X201"/>
<dbReference type="InterPro" id="IPR016482">
    <property type="entry name" value="SecG/Sec61-beta/Sbh"/>
</dbReference>
<evidence type="ECO:0000256" key="8">
    <source>
        <dbReference type="ARBA" id="ARBA00022989"/>
    </source>
</evidence>
<comment type="subunit">
    <text evidence="12 14">Component of the protein translocase complex. Heterotrimer consisting of alpha (SecY), beta (SecG) and gamma (SecE) subunits. Can form oligomers of the heterotrimer.</text>
</comment>
<dbReference type="Pfam" id="PF03911">
    <property type="entry name" value="Sec61_beta"/>
    <property type="match status" value="1"/>
</dbReference>
<dbReference type="EMBL" id="QEFD01000233">
    <property type="protein sequence ID" value="PVU74114.1"/>
    <property type="molecule type" value="Genomic_DNA"/>
</dbReference>
<name>A0A2T9X201_9CREN</name>
<evidence type="ECO:0000313" key="16">
    <source>
        <dbReference type="EMBL" id="PVU74114.1"/>
    </source>
</evidence>
<accession>A0A2T9X201</accession>
<evidence type="ECO:0000313" key="17">
    <source>
        <dbReference type="Proteomes" id="UP000245638"/>
    </source>
</evidence>
<evidence type="ECO:0000256" key="2">
    <source>
        <dbReference type="ARBA" id="ARBA00006103"/>
    </source>
</evidence>
<evidence type="ECO:0000256" key="6">
    <source>
        <dbReference type="ARBA" id="ARBA00022692"/>
    </source>
</evidence>
<evidence type="ECO:0000256" key="11">
    <source>
        <dbReference type="ARBA" id="ARBA00025485"/>
    </source>
</evidence>
<comment type="similarity">
    <text evidence="2 14">Belongs to the SEC61-beta family.</text>
</comment>
<keyword evidence="6 14" id="KW-0812">Transmembrane</keyword>
<evidence type="ECO:0000256" key="14">
    <source>
        <dbReference type="HAMAP-Rule" id="MF_00751"/>
    </source>
</evidence>
<keyword evidence="5 14" id="KW-1003">Cell membrane</keyword>
<dbReference type="GO" id="GO:0005886">
    <property type="term" value="C:plasma membrane"/>
    <property type="evidence" value="ECO:0007669"/>
    <property type="project" value="UniProtKB-SubCell"/>
</dbReference>
<evidence type="ECO:0000256" key="12">
    <source>
        <dbReference type="ARBA" id="ARBA00025929"/>
    </source>
</evidence>
<proteinExistence type="inferred from homology"/>
<sequence length="58" mass="6417">MPSTKKRKENIPLASMAGLIRYYDEENEKVKIDPKVALIGSIVLIAIILTLSKLVPPP</sequence>
<evidence type="ECO:0000256" key="10">
    <source>
        <dbReference type="ARBA" id="ARBA00023136"/>
    </source>
</evidence>
<keyword evidence="4 14" id="KW-0813">Transport</keyword>
<evidence type="ECO:0000256" key="3">
    <source>
        <dbReference type="ARBA" id="ARBA00014522"/>
    </source>
</evidence>
<comment type="caution">
    <text evidence="16">The sequence shown here is derived from an EMBL/GenBank/DDBJ whole genome shotgun (WGS) entry which is preliminary data.</text>
</comment>
<keyword evidence="9 14" id="KW-0811">Translocation</keyword>
<protein>
    <recommendedName>
        <fullName evidence="3 14">Preprotein translocase subunit SecG</fullName>
    </recommendedName>
    <alternativeName>
        <fullName evidence="13 14">Protein transport protein Sec61 subunit beta homolog</fullName>
    </alternativeName>
</protein>
<evidence type="ECO:0000256" key="1">
    <source>
        <dbReference type="ARBA" id="ARBA00004162"/>
    </source>
</evidence>
<feature type="topological domain" description="Cytoplasmic" evidence="14">
    <location>
        <begin position="1"/>
        <end position="33"/>
    </location>
</feature>
<evidence type="ECO:0000256" key="5">
    <source>
        <dbReference type="ARBA" id="ARBA00022475"/>
    </source>
</evidence>
<reference evidence="16 17" key="1">
    <citation type="journal article" date="2015" name="Appl. Environ. Microbiol.">
        <title>Nanoarchaeota, Their Sulfolobales Host, and Nanoarchaeota Virus Distribution across Yellowstone National Park Hot Springs.</title>
        <authorList>
            <person name="Munson-McGee J.H."/>
            <person name="Field E.K."/>
            <person name="Bateson M."/>
            <person name="Rooney C."/>
            <person name="Stepanauskas R."/>
            <person name="Young M.J."/>
        </authorList>
    </citation>
    <scope>NUCLEOTIDE SEQUENCE [LARGE SCALE GENOMIC DNA]</scope>
    <source>
        <strain evidence="16">SCGC AC-742_N10</strain>
    </source>
</reference>
<keyword evidence="8 14" id="KW-1133">Transmembrane helix</keyword>
<dbReference type="GO" id="GO:0015031">
    <property type="term" value="P:protein transport"/>
    <property type="evidence" value="ECO:0007669"/>
    <property type="project" value="UniProtKB-UniRule"/>
</dbReference>
<feature type="transmembrane region" description="Helical" evidence="15">
    <location>
        <begin position="36"/>
        <end position="55"/>
    </location>
</feature>
<evidence type="ECO:0000256" key="7">
    <source>
        <dbReference type="ARBA" id="ARBA00022927"/>
    </source>
</evidence>
<keyword evidence="10 14" id="KW-0472">Membrane</keyword>
<comment type="subcellular location">
    <subcellularLocation>
        <location evidence="1 14">Cell membrane</location>
        <topology evidence="1 14">Single-pass membrane protein</topology>
    </subcellularLocation>
</comment>
<evidence type="ECO:0000256" key="15">
    <source>
        <dbReference type="SAM" id="Phobius"/>
    </source>
</evidence>
<dbReference type="Proteomes" id="UP000245638">
    <property type="component" value="Unassembled WGS sequence"/>
</dbReference>